<accession>A3V723</accession>
<keyword evidence="1" id="KW-1133">Transmembrane helix</keyword>
<dbReference type="HOGENOM" id="CLU_3329699_0_0_5"/>
<dbReference type="Proteomes" id="UP000004507">
    <property type="component" value="Unassembled WGS sequence"/>
</dbReference>
<evidence type="ECO:0000256" key="1">
    <source>
        <dbReference type="SAM" id="Phobius"/>
    </source>
</evidence>
<dbReference type="AlphaFoldDB" id="A3V723"/>
<keyword evidence="1" id="KW-0812">Transmembrane</keyword>
<name>A3V723_9RHOB</name>
<organism evidence="2 3">
    <name type="scientific">Yoonia vestfoldensis SKA53</name>
    <dbReference type="NCBI Taxonomy" id="314232"/>
    <lineage>
        <taxon>Bacteria</taxon>
        <taxon>Pseudomonadati</taxon>
        <taxon>Pseudomonadota</taxon>
        <taxon>Alphaproteobacteria</taxon>
        <taxon>Rhodobacterales</taxon>
        <taxon>Paracoccaceae</taxon>
        <taxon>Yoonia</taxon>
    </lineage>
</organism>
<feature type="transmembrane region" description="Helical" evidence="1">
    <location>
        <begin position="14"/>
        <end position="34"/>
    </location>
</feature>
<evidence type="ECO:0000313" key="3">
    <source>
        <dbReference type="Proteomes" id="UP000004507"/>
    </source>
</evidence>
<evidence type="ECO:0000313" key="2">
    <source>
        <dbReference type="EMBL" id="EAQ06039.1"/>
    </source>
</evidence>
<dbReference type="STRING" id="314232.SKA53_08036"/>
<comment type="caution">
    <text evidence="2">The sequence shown here is derived from an EMBL/GenBank/DDBJ whole genome shotgun (WGS) entry which is preliminary data.</text>
</comment>
<sequence>MATDLKQPDFIERAVTSGLSVAVAMAMIAPAACVSQSA</sequence>
<reference evidence="2 3" key="1">
    <citation type="submission" date="2006-01" db="EMBL/GenBank/DDBJ databases">
        <authorList>
            <person name="Hagstrom A."/>
            <person name="Ferriera S."/>
            <person name="Johnson J."/>
            <person name="Kravitz S."/>
            <person name="Halpern A."/>
            <person name="Remington K."/>
            <person name="Beeson K."/>
            <person name="Tran B."/>
            <person name="Rogers Y.-H."/>
            <person name="Friedman R."/>
            <person name="Venter J.C."/>
        </authorList>
    </citation>
    <scope>NUCLEOTIDE SEQUENCE [LARGE SCALE GENOMIC DNA]</scope>
    <source>
        <strain evidence="2 3">SKA53</strain>
    </source>
</reference>
<dbReference type="EMBL" id="AAMS01000006">
    <property type="protein sequence ID" value="EAQ06039.1"/>
    <property type="molecule type" value="Genomic_DNA"/>
</dbReference>
<protein>
    <submittedName>
        <fullName evidence="2">Uncharacterized protein</fullName>
    </submittedName>
</protein>
<keyword evidence="1" id="KW-0472">Membrane</keyword>
<proteinExistence type="predicted"/>
<gene>
    <name evidence="2" type="ORF">SKA53_08036</name>
</gene>
<keyword evidence="3" id="KW-1185">Reference proteome</keyword>